<dbReference type="GO" id="GO:0008703">
    <property type="term" value="F:5-amino-6-(5-phosphoribosylamino)uracil reductase activity"/>
    <property type="evidence" value="ECO:0007669"/>
    <property type="project" value="UniProtKB-EC"/>
</dbReference>
<dbReference type="InterPro" id="IPR050765">
    <property type="entry name" value="Riboflavin_Biosynth_HTPR"/>
</dbReference>
<sequence length="374" mass="40429">MLPIMDDTFYMKLAIDLAERVIGQTSINPAVGCVIVKDGRVVGLGAHLKRGEGHAEVHALRMAQAEAAGSTAYVTLEPCSHYGKTPPCSLRLIEAGVKRVVIACTDPNPVVAGNGVRILEEHGIEVKQGVLQEEAFHLIEMFAKYMTTKLPYVTQKTAQTLDGRIATHTGHSQWITNELARECVHTMRHRHQAIMVGIGTIEADNPSLTTRLSVPALHPVRIIVDSKLRISLEAKVIQDKIAPTWILTTSQASKAKISELEKRGVSVIVVNDGPLVDMREALKEIGKREIGSILLEGGGTLNGAMLQSGLIDSIVLMIAPKIVGHKEAPGSFMFDGPEKMSDALELEQVRVESIGDNVIISGVPLYPSQEKGGL</sequence>
<dbReference type="STRING" id="1852522.SAMN06295960_1603"/>
<evidence type="ECO:0000256" key="1">
    <source>
        <dbReference type="ARBA" id="ARBA00002151"/>
    </source>
</evidence>
<dbReference type="EC" id="3.5.4.26" evidence="15"/>
<feature type="binding site" evidence="17">
    <location>
        <position position="208"/>
    </location>
    <ligand>
        <name>substrate</name>
    </ligand>
</feature>
<comment type="similarity">
    <text evidence="4 15">In the N-terminal section; belongs to the cytidine and deoxycytidylate deaminase family.</text>
</comment>
<evidence type="ECO:0000256" key="14">
    <source>
        <dbReference type="ARBA" id="ARBA00049886"/>
    </source>
</evidence>
<feature type="binding site" evidence="17">
    <location>
        <position position="211"/>
    </location>
    <ligand>
        <name>substrate</name>
    </ligand>
</feature>
<comment type="cofactor">
    <cofactor evidence="15 18">
        <name>Zn(2+)</name>
        <dbReference type="ChEBI" id="CHEBI:29105"/>
    </cofactor>
    <text evidence="15 18">Binds 1 zinc ion.</text>
</comment>
<evidence type="ECO:0000256" key="12">
    <source>
        <dbReference type="ARBA" id="ARBA00023268"/>
    </source>
</evidence>
<dbReference type="Proteomes" id="UP000193834">
    <property type="component" value="Unassembled WGS sequence"/>
</dbReference>
<feature type="binding site" evidence="17">
    <location>
        <position position="188"/>
    </location>
    <ligand>
        <name>substrate</name>
    </ligand>
</feature>
<feature type="binding site" evidence="17">
    <location>
        <position position="296"/>
    </location>
    <ligand>
        <name>substrate</name>
    </ligand>
</feature>
<evidence type="ECO:0000313" key="20">
    <source>
        <dbReference type="EMBL" id="SMG27635.1"/>
    </source>
</evidence>
<proteinExistence type="inferred from homology"/>
<keyword evidence="9 15" id="KW-0862">Zinc</keyword>
<evidence type="ECO:0000256" key="18">
    <source>
        <dbReference type="PIRSR" id="PIRSR006769-3"/>
    </source>
</evidence>
<evidence type="ECO:0000259" key="19">
    <source>
        <dbReference type="PROSITE" id="PS51747"/>
    </source>
</evidence>
<dbReference type="RefSeq" id="WP_085493725.1">
    <property type="nucleotide sequence ID" value="NZ_FXAZ01000001.1"/>
</dbReference>
<evidence type="ECO:0000256" key="3">
    <source>
        <dbReference type="ARBA" id="ARBA00004910"/>
    </source>
</evidence>
<dbReference type="PIRSF" id="PIRSF006769">
    <property type="entry name" value="RibD"/>
    <property type="match status" value="1"/>
</dbReference>
<evidence type="ECO:0000256" key="15">
    <source>
        <dbReference type="PIRNR" id="PIRNR006769"/>
    </source>
</evidence>
<comment type="catalytic activity">
    <reaction evidence="13 15">
        <text>5-amino-6-(5-phospho-D-ribitylamino)uracil + NADP(+) = 5-amino-6-(5-phospho-D-ribosylamino)uracil + NADPH + H(+)</text>
        <dbReference type="Rhea" id="RHEA:17845"/>
        <dbReference type="ChEBI" id="CHEBI:15378"/>
        <dbReference type="ChEBI" id="CHEBI:57783"/>
        <dbReference type="ChEBI" id="CHEBI:58349"/>
        <dbReference type="ChEBI" id="CHEBI:58421"/>
        <dbReference type="ChEBI" id="CHEBI:58453"/>
        <dbReference type="EC" id="1.1.1.193"/>
    </reaction>
</comment>
<dbReference type="NCBIfam" id="TIGR00227">
    <property type="entry name" value="ribD_Cterm"/>
    <property type="match status" value="1"/>
</dbReference>
<dbReference type="OrthoDB" id="9800865at2"/>
<protein>
    <recommendedName>
        <fullName evidence="15">Riboflavin biosynthesis protein RibD</fullName>
    </recommendedName>
    <domain>
        <recommendedName>
            <fullName evidence="15">Diaminohydroxyphosphoribosylaminopyrimidine deaminase</fullName>
            <shortName evidence="15">DRAP deaminase</shortName>
            <ecNumber evidence="15">3.5.4.26</ecNumber>
        </recommendedName>
        <alternativeName>
            <fullName evidence="15">Riboflavin-specific deaminase</fullName>
        </alternativeName>
    </domain>
    <domain>
        <recommendedName>
            <fullName evidence="15">5-amino-6-(5-phosphoribosylamino)uracil reductase</fullName>
            <ecNumber evidence="15">1.1.1.193</ecNumber>
        </recommendedName>
        <alternativeName>
            <fullName evidence="15">HTP reductase</fullName>
        </alternativeName>
    </domain>
</protein>
<keyword evidence="11 15" id="KW-0560">Oxidoreductase</keyword>
<dbReference type="SUPFAM" id="SSF53927">
    <property type="entry name" value="Cytidine deaminase-like"/>
    <property type="match status" value="1"/>
</dbReference>
<dbReference type="InterPro" id="IPR002734">
    <property type="entry name" value="RibDG_C"/>
</dbReference>
<dbReference type="InterPro" id="IPR016193">
    <property type="entry name" value="Cytidine_deaminase-like"/>
</dbReference>
<feature type="binding site" evidence="17">
    <location>
        <position position="174"/>
    </location>
    <ligand>
        <name>NADP(+)</name>
        <dbReference type="ChEBI" id="CHEBI:58349"/>
    </ligand>
</feature>
<evidence type="ECO:0000256" key="10">
    <source>
        <dbReference type="ARBA" id="ARBA00022857"/>
    </source>
</evidence>
<evidence type="ECO:0000256" key="13">
    <source>
        <dbReference type="ARBA" id="ARBA00049861"/>
    </source>
</evidence>
<evidence type="ECO:0000256" key="17">
    <source>
        <dbReference type="PIRSR" id="PIRSR006769-2"/>
    </source>
</evidence>
<evidence type="ECO:0000256" key="16">
    <source>
        <dbReference type="PIRSR" id="PIRSR006769-1"/>
    </source>
</evidence>
<dbReference type="AlphaFoldDB" id="A0A1X7JJA6"/>
<comment type="pathway">
    <text evidence="3 15">Cofactor biosynthesis; riboflavin biosynthesis; 5-amino-6-(D-ribitylamino)uracil from GTP: step 3/4.</text>
</comment>
<evidence type="ECO:0000256" key="9">
    <source>
        <dbReference type="ARBA" id="ARBA00022833"/>
    </source>
</evidence>
<dbReference type="PANTHER" id="PTHR38011:SF7">
    <property type="entry name" value="2,5-DIAMINO-6-RIBOSYLAMINO-4(3H)-PYRIMIDINONE 5'-PHOSPHATE REDUCTASE"/>
    <property type="match status" value="1"/>
</dbReference>
<dbReference type="GO" id="GO:0008835">
    <property type="term" value="F:diaminohydroxyphosphoribosylaminopyrimidine deaminase activity"/>
    <property type="evidence" value="ECO:0007669"/>
    <property type="project" value="UniProtKB-EC"/>
</dbReference>
<feature type="binding site" evidence="18">
    <location>
        <position position="79"/>
    </location>
    <ligand>
        <name>Zn(2+)</name>
        <dbReference type="ChEBI" id="CHEBI:29105"/>
        <note>catalytic</note>
    </ligand>
</feature>
<feature type="domain" description="CMP/dCMP-type deaminase" evidence="19">
    <location>
        <begin position="5"/>
        <end position="127"/>
    </location>
</feature>
<dbReference type="Gene3D" id="3.40.430.10">
    <property type="entry name" value="Dihydrofolate Reductase, subunit A"/>
    <property type="match status" value="1"/>
</dbReference>
<dbReference type="InterPro" id="IPR024072">
    <property type="entry name" value="DHFR-like_dom_sf"/>
</dbReference>
<dbReference type="EC" id="1.1.1.193" evidence="15"/>
<evidence type="ECO:0000256" key="2">
    <source>
        <dbReference type="ARBA" id="ARBA00004882"/>
    </source>
</evidence>
<feature type="binding site" evidence="17">
    <location>
        <position position="172"/>
    </location>
    <ligand>
        <name>substrate</name>
    </ligand>
</feature>
<dbReference type="EMBL" id="FXAZ01000001">
    <property type="protein sequence ID" value="SMG27635.1"/>
    <property type="molecule type" value="Genomic_DNA"/>
</dbReference>
<dbReference type="NCBIfam" id="TIGR00326">
    <property type="entry name" value="eubact_ribD"/>
    <property type="match status" value="1"/>
</dbReference>
<evidence type="ECO:0000313" key="21">
    <source>
        <dbReference type="Proteomes" id="UP000193834"/>
    </source>
</evidence>
<dbReference type="Pfam" id="PF00383">
    <property type="entry name" value="dCMP_cyt_deam_1"/>
    <property type="match status" value="1"/>
</dbReference>
<dbReference type="CDD" id="cd01284">
    <property type="entry name" value="Riboflavin_deaminase-reductase"/>
    <property type="match status" value="1"/>
</dbReference>
<feature type="binding site" evidence="17">
    <location>
        <position position="158"/>
    </location>
    <ligand>
        <name>NADP(+)</name>
        <dbReference type="ChEBI" id="CHEBI:58349"/>
    </ligand>
</feature>
<reference evidence="20 21" key="1">
    <citation type="submission" date="2017-04" db="EMBL/GenBank/DDBJ databases">
        <authorList>
            <person name="Afonso C.L."/>
            <person name="Miller P.J."/>
            <person name="Scott M.A."/>
            <person name="Spackman E."/>
            <person name="Goraichik I."/>
            <person name="Dimitrov K.M."/>
            <person name="Suarez D.L."/>
            <person name="Swayne D.E."/>
        </authorList>
    </citation>
    <scope>NUCLEOTIDE SEQUENCE [LARGE SCALE GENOMIC DNA]</scope>
    <source>
        <strain evidence="20 21">11</strain>
    </source>
</reference>
<feature type="binding site" evidence="18">
    <location>
        <position position="88"/>
    </location>
    <ligand>
        <name>Zn(2+)</name>
        <dbReference type="ChEBI" id="CHEBI:29105"/>
        <note>catalytic</note>
    </ligand>
</feature>
<evidence type="ECO:0000256" key="11">
    <source>
        <dbReference type="ARBA" id="ARBA00023002"/>
    </source>
</evidence>
<dbReference type="InterPro" id="IPR002125">
    <property type="entry name" value="CMP_dCMP_dom"/>
</dbReference>
<comment type="pathway">
    <text evidence="2 15">Cofactor biosynthesis; riboflavin biosynthesis; 5-amino-6-(D-ribitylamino)uracil from GTP: step 2/4.</text>
</comment>
<feature type="binding site" evidence="17">
    <location>
        <position position="200"/>
    </location>
    <ligand>
        <name>NADP(+)</name>
        <dbReference type="ChEBI" id="CHEBI:58349"/>
    </ligand>
</feature>
<feature type="binding site" evidence="18">
    <location>
        <position position="54"/>
    </location>
    <ligand>
        <name>Zn(2+)</name>
        <dbReference type="ChEBI" id="CHEBI:29105"/>
        <note>catalytic</note>
    </ligand>
</feature>
<keyword evidence="10 15" id="KW-0521">NADP</keyword>
<dbReference type="GO" id="GO:0050661">
    <property type="term" value="F:NADP binding"/>
    <property type="evidence" value="ECO:0007669"/>
    <property type="project" value="InterPro"/>
</dbReference>
<dbReference type="UniPathway" id="UPA00275">
    <property type="reaction ID" value="UER00401"/>
</dbReference>
<keyword evidence="8 15" id="KW-0378">Hydrolase</keyword>
<dbReference type="Pfam" id="PF01872">
    <property type="entry name" value="RibD_C"/>
    <property type="match status" value="1"/>
</dbReference>
<organism evidence="20 21">
    <name type="scientific">Paenibacillus aquistagni</name>
    <dbReference type="NCBI Taxonomy" id="1852522"/>
    <lineage>
        <taxon>Bacteria</taxon>
        <taxon>Bacillati</taxon>
        <taxon>Bacillota</taxon>
        <taxon>Bacilli</taxon>
        <taxon>Bacillales</taxon>
        <taxon>Paenibacillaceae</taxon>
        <taxon>Paenibacillus</taxon>
    </lineage>
</organism>
<keyword evidence="21" id="KW-1185">Reference proteome</keyword>
<evidence type="ECO:0000256" key="7">
    <source>
        <dbReference type="ARBA" id="ARBA00022723"/>
    </source>
</evidence>
<comment type="function">
    <text evidence="1 15">Converts 2,5-diamino-6-(ribosylamino)-4(3h)-pyrimidinone 5'-phosphate into 5-amino-6-(ribosylamino)-2,4(1h,3h)-pyrimidinedione 5'-phosphate.</text>
</comment>
<feature type="binding site" evidence="17">
    <location>
        <begin position="298"/>
        <end position="304"/>
    </location>
    <ligand>
        <name>NADP(+)</name>
        <dbReference type="ChEBI" id="CHEBI:58349"/>
    </ligand>
</feature>
<feature type="active site" description="Proton donor" evidence="16">
    <location>
        <position position="56"/>
    </location>
</feature>
<dbReference type="Gene3D" id="3.40.140.10">
    <property type="entry name" value="Cytidine Deaminase, domain 2"/>
    <property type="match status" value="1"/>
</dbReference>
<evidence type="ECO:0000256" key="8">
    <source>
        <dbReference type="ARBA" id="ARBA00022801"/>
    </source>
</evidence>
<evidence type="ECO:0000256" key="5">
    <source>
        <dbReference type="ARBA" id="ARBA00007417"/>
    </source>
</evidence>
<keyword evidence="6 15" id="KW-0686">Riboflavin biosynthesis</keyword>
<dbReference type="FunFam" id="3.40.140.10:FF:000025">
    <property type="entry name" value="Riboflavin biosynthesis protein RibD"/>
    <property type="match status" value="1"/>
</dbReference>
<dbReference type="SUPFAM" id="SSF53597">
    <property type="entry name" value="Dihydrofolate reductase-like"/>
    <property type="match status" value="1"/>
</dbReference>
<dbReference type="PANTHER" id="PTHR38011">
    <property type="entry name" value="DIHYDROFOLATE REDUCTASE FAMILY PROTEIN (AFU_ORTHOLOGUE AFUA_8G06820)"/>
    <property type="match status" value="1"/>
</dbReference>
<feature type="binding site" evidence="17">
    <location>
        <position position="226"/>
    </location>
    <ligand>
        <name>NADP(+)</name>
        <dbReference type="ChEBI" id="CHEBI:58349"/>
    </ligand>
</feature>
<evidence type="ECO:0000256" key="4">
    <source>
        <dbReference type="ARBA" id="ARBA00005259"/>
    </source>
</evidence>
<dbReference type="PROSITE" id="PS51747">
    <property type="entry name" value="CYT_DCMP_DEAMINASES_2"/>
    <property type="match status" value="1"/>
</dbReference>
<feature type="binding site" evidence="17">
    <location>
        <position position="204"/>
    </location>
    <ligand>
        <name>NADP(+)</name>
        <dbReference type="ChEBI" id="CHEBI:58349"/>
    </ligand>
</feature>
<dbReference type="InterPro" id="IPR011549">
    <property type="entry name" value="RibD_C"/>
</dbReference>
<comment type="catalytic activity">
    <reaction evidence="14 15">
        <text>2,5-diamino-6-hydroxy-4-(5-phosphoribosylamino)-pyrimidine + H2O + H(+) = 5-amino-6-(5-phospho-D-ribosylamino)uracil + NH4(+)</text>
        <dbReference type="Rhea" id="RHEA:21868"/>
        <dbReference type="ChEBI" id="CHEBI:15377"/>
        <dbReference type="ChEBI" id="CHEBI:15378"/>
        <dbReference type="ChEBI" id="CHEBI:28938"/>
        <dbReference type="ChEBI" id="CHEBI:58453"/>
        <dbReference type="ChEBI" id="CHEBI:58614"/>
        <dbReference type="EC" id="3.5.4.26"/>
    </reaction>
</comment>
<keyword evidence="12" id="KW-0511">Multifunctional enzyme</keyword>
<dbReference type="InterPro" id="IPR004794">
    <property type="entry name" value="Eubact_RibD"/>
</dbReference>
<name>A0A1X7JJA6_9BACL</name>
<dbReference type="GO" id="GO:0009231">
    <property type="term" value="P:riboflavin biosynthetic process"/>
    <property type="evidence" value="ECO:0007669"/>
    <property type="project" value="UniProtKB-UniPathway"/>
</dbReference>
<dbReference type="PROSITE" id="PS00903">
    <property type="entry name" value="CYT_DCMP_DEAMINASES_1"/>
    <property type="match status" value="1"/>
</dbReference>
<dbReference type="GO" id="GO:0008270">
    <property type="term" value="F:zinc ion binding"/>
    <property type="evidence" value="ECO:0007669"/>
    <property type="project" value="InterPro"/>
</dbReference>
<keyword evidence="7 15" id="KW-0479">Metal-binding</keyword>
<gene>
    <name evidence="20" type="ORF">SAMN06295960_1603</name>
</gene>
<evidence type="ECO:0000256" key="6">
    <source>
        <dbReference type="ARBA" id="ARBA00022619"/>
    </source>
</evidence>
<comment type="similarity">
    <text evidence="5 15">In the C-terminal section; belongs to the HTP reductase family.</text>
</comment>
<accession>A0A1X7JJA6</accession>
<dbReference type="InterPro" id="IPR016192">
    <property type="entry name" value="APOBEC/CMP_deaminase_Zn-bd"/>
</dbReference>